<dbReference type="Pfam" id="PF04082">
    <property type="entry name" value="Fungal_trans"/>
    <property type="match status" value="1"/>
</dbReference>
<sequence length="789" mass="86886">MTHGVVGPRHPVASAALPGANVPIAALRLVVGTSAGLPTCTCKTPVRKWLSAVVNSLRAAVERRIGNGNGPFERAMVVGDKRKDVTVECLAFYPVLTGQRGRLCDRNVTHATEQAKRLAYLERIVQSYADCGAALNLETLRTLADSADRQRTSSPTAAATSRSSDFDVVDEKFSMQPLHGNVTHYSGEFSHWNFSMRIKDWIEQSVMKDAQGVQSPKLMSGFDEYYRAQELQSPQNAVVLSSSLPPRPIADFLIHCFFEHAEANYSFVDEDWLKSRVDCLYTSAEPMLMQDTEMVCMFFAILAIGTQYAYLESCTDGGTGSVQTGTIVFTEDSIGKTFYQKASRLLPEVITTSSLESVQACLLMGIYTLPVDASGLAYIYLNLALKLAIQNGMHRRYPSEDLAFAVRETRNRVWWTLYTIERRVGIFHGRPVSIASTDVDADYPADRSELRLSSLSAHDAHFLATLQLNQQLRILSHEMSTLRTAPKRKTSGCLKTLVSLQRQLHAWWNELTNDALCKATMSQSDNTSRGIHLKLEYCLVRMFVGRVFILPQDRPWHTRSTPTPADLAASKDSLRAALVTDCVEAAMSVIDICQLLRNSIGLARASYTEFSSCRAALLVITTQCLSENSKRFRQALRDGLEMLKEMSAGSLSAHSEASLIEAFEDAIVGMSTAMASGSFDGSSSEYAKFKRWERLCKLDTPSLGLESATAQDEETCLAPQLSQPAGGDWVDETALIPSSTPFFGVDGNFAPFPQNVNELSAFLGTDFGLSFGRQAEDFSTGRSSPSRCS</sequence>
<evidence type="ECO:0000256" key="1">
    <source>
        <dbReference type="ARBA" id="ARBA00023242"/>
    </source>
</evidence>
<feature type="domain" description="Xylanolytic transcriptional activator regulatory" evidence="2">
    <location>
        <begin position="377"/>
        <end position="450"/>
    </location>
</feature>
<keyword evidence="4" id="KW-1185">Reference proteome</keyword>
<evidence type="ECO:0000259" key="2">
    <source>
        <dbReference type="SMART" id="SM00906"/>
    </source>
</evidence>
<dbReference type="InterPro" id="IPR050987">
    <property type="entry name" value="AtrR-like"/>
</dbReference>
<comment type="caution">
    <text evidence="3">The sequence shown here is derived from an EMBL/GenBank/DDBJ whole genome shotgun (WGS) entry which is preliminary data.</text>
</comment>
<gene>
    <name evidence="3" type="ORF">Purlil1_7818</name>
</gene>
<keyword evidence="1" id="KW-0539">Nucleus</keyword>
<dbReference type="PANTHER" id="PTHR46910">
    <property type="entry name" value="TRANSCRIPTION FACTOR PDR1"/>
    <property type="match status" value="1"/>
</dbReference>
<dbReference type="PANTHER" id="PTHR46910:SF23">
    <property type="entry name" value="THIAMINE REPRESSIBLE GENES REGULATORY PROTEIN THI1"/>
    <property type="match status" value="1"/>
</dbReference>
<name>A0ABR0BUQ5_PURLI</name>
<proteinExistence type="predicted"/>
<evidence type="ECO:0000313" key="4">
    <source>
        <dbReference type="Proteomes" id="UP001287286"/>
    </source>
</evidence>
<accession>A0ABR0BUQ5</accession>
<protein>
    <submittedName>
        <fullName evidence="3">Transcriptional regulator family: Fungal Specific TF</fullName>
    </submittedName>
</protein>
<reference evidence="3 4" key="1">
    <citation type="journal article" date="2024" name="Microbiol. Resour. Announc.">
        <title>Genome annotations for the ascomycete fungi Trichoderma harzianum, Trichoderma aggressivum, and Purpureocillium lilacinum.</title>
        <authorList>
            <person name="Beijen E.P.W."/>
            <person name="Ohm R.A."/>
        </authorList>
    </citation>
    <scope>NUCLEOTIDE SEQUENCE [LARGE SCALE GENOMIC DNA]</scope>
    <source>
        <strain evidence="3 4">CBS 150709</strain>
    </source>
</reference>
<evidence type="ECO:0000313" key="3">
    <source>
        <dbReference type="EMBL" id="KAK4087761.1"/>
    </source>
</evidence>
<dbReference type="SMART" id="SM00906">
    <property type="entry name" value="Fungal_trans"/>
    <property type="match status" value="1"/>
</dbReference>
<dbReference type="CDD" id="cd12148">
    <property type="entry name" value="fungal_TF_MHR"/>
    <property type="match status" value="1"/>
</dbReference>
<dbReference type="EMBL" id="JAWRVI010000029">
    <property type="protein sequence ID" value="KAK4087761.1"/>
    <property type="molecule type" value="Genomic_DNA"/>
</dbReference>
<dbReference type="InterPro" id="IPR007219">
    <property type="entry name" value="XnlR_reg_dom"/>
</dbReference>
<organism evidence="3 4">
    <name type="scientific">Purpureocillium lilacinum</name>
    <name type="common">Paecilomyces lilacinus</name>
    <dbReference type="NCBI Taxonomy" id="33203"/>
    <lineage>
        <taxon>Eukaryota</taxon>
        <taxon>Fungi</taxon>
        <taxon>Dikarya</taxon>
        <taxon>Ascomycota</taxon>
        <taxon>Pezizomycotina</taxon>
        <taxon>Sordariomycetes</taxon>
        <taxon>Hypocreomycetidae</taxon>
        <taxon>Hypocreales</taxon>
        <taxon>Ophiocordycipitaceae</taxon>
        <taxon>Purpureocillium</taxon>
    </lineage>
</organism>
<dbReference type="Proteomes" id="UP001287286">
    <property type="component" value="Unassembled WGS sequence"/>
</dbReference>